<gene>
    <name evidence="1" type="ORF">L6164_016847</name>
</gene>
<evidence type="ECO:0000313" key="1">
    <source>
        <dbReference type="EMBL" id="KAI4331899.1"/>
    </source>
</evidence>
<reference evidence="1 2" key="1">
    <citation type="journal article" date="2022" name="DNA Res.">
        <title>Chromosomal-level genome assembly of the orchid tree Bauhinia variegata (Leguminosae; Cercidoideae) supports the allotetraploid origin hypothesis of Bauhinia.</title>
        <authorList>
            <person name="Zhong Y."/>
            <person name="Chen Y."/>
            <person name="Zheng D."/>
            <person name="Pang J."/>
            <person name="Liu Y."/>
            <person name="Luo S."/>
            <person name="Meng S."/>
            <person name="Qian L."/>
            <person name="Wei D."/>
            <person name="Dai S."/>
            <person name="Zhou R."/>
        </authorList>
    </citation>
    <scope>NUCLEOTIDE SEQUENCE [LARGE SCALE GENOMIC DNA]</scope>
    <source>
        <strain evidence="1">BV-YZ2020</strain>
    </source>
</reference>
<keyword evidence="2" id="KW-1185">Reference proteome</keyword>
<organism evidence="1 2">
    <name type="scientific">Bauhinia variegata</name>
    <name type="common">Purple orchid tree</name>
    <name type="synonym">Phanera variegata</name>
    <dbReference type="NCBI Taxonomy" id="167791"/>
    <lineage>
        <taxon>Eukaryota</taxon>
        <taxon>Viridiplantae</taxon>
        <taxon>Streptophyta</taxon>
        <taxon>Embryophyta</taxon>
        <taxon>Tracheophyta</taxon>
        <taxon>Spermatophyta</taxon>
        <taxon>Magnoliopsida</taxon>
        <taxon>eudicotyledons</taxon>
        <taxon>Gunneridae</taxon>
        <taxon>Pentapetalae</taxon>
        <taxon>rosids</taxon>
        <taxon>fabids</taxon>
        <taxon>Fabales</taxon>
        <taxon>Fabaceae</taxon>
        <taxon>Cercidoideae</taxon>
        <taxon>Cercideae</taxon>
        <taxon>Bauhiniinae</taxon>
        <taxon>Bauhinia</taxon>
    </lineage>
</organism>
<protein>
    <submittedName>
        <fullName evidence="1">Uncharacterized protein</fullName>
    </submittedName>
</protein>
<dbReference type="Proteomes" id="UP000828941">
    <property type="component" value="Chromosome 7"/>
</dbReference>
<name>A0ACB9N7X9_BAUVA</name>
<accession>A0ACB9N7X9</accession>
<proteinExistence type="predicted"/>
<sequence>MAKLAGSSILFSFLFSLSLVAMNVAEVTSEDAPVLFIFGDSTADVGTNNFLNTRAKANFLYYGIDFPYSIPTGRFSNGFNTADQIARLFGYKTSPPPFLVLEERQFSFKKNILNGVNFASAGSGILEETGLRQWGEVVSLGEQVQQFALVHGNISEILGQAKAASYFSRALFLFSTGSNDLFDYSRNESGSIRLGKEEYLTYMQQNFYVQIRKLYNLGARRFGIVSIPPLGCCPAIRALNRSNGGKCVVELNDFAYAFYQATESLLKRLSFELKDFKYSLSNSIAMTLPVLNSPQLFGIKDTISACCGTGYLNGEGGCSKPNNTDLCKDRSDHLFWDLFHPTEKASELAALTLFQGSLVFMSPLNFSQLARTA</sequence>
<evidence type="ECO:0000313" key="2">
    <source>
        <dbReference type="Proteomes" id="UP000828941"/>
    </source>
</evidence>
<comment type="caution">
    <text evidence="1">The sequence shown here is derived from an EMBL/GenBank/DDBJ whole genome shotgun (WGS) entry which is preliminary data.</text>
</comment>
<dbReference type="EMBL" id="CM039432">
    <property type="protein sequence ID" value="KAI4331899.1"/>
    <property type="molecule type" value="Genomic_DNA"/>
</dbReference>